<name>A0A0D5ZD36_9VIRU</name>
<proteinExistence type="predicted"/>
<protein>
    <submittedName>
        <fullName evidence="1">NP1</fullName>
    </submittedName>
</protein>
<sequence length="69" mass="7552">MTIFLPLLSFFATNLSPHLHPRSISLNLLASYSGGTSNLNGWKDTLESGGLHFLISCVGITITLHKLKR</sequence>
<dbReference type="Proteomes" id="UP000121136">
    <property type="component" value="Genome"/>
</dbReference>
<evidence type="ECO:0000313" key="2">
    <source>
        <dbReference type="Proteomes" id="UP000121136"/>
    </source>
</evidence>
<reference evidence="2" key="1">
    <citation type="journal article" date="2015" name="Avian Dis.">
        <title>Host Specificity and Phylogenetic Relationships of Chicken and Turkey Parvoviruses.</title>
        <authorList>
            <person name="Zsak L."/>
            <person name="Cha R.M."/>
            <person name="Li F."/>
            <person name="Day J.M."/>
        </authorList>
    </citation>
    <scope>NUCLEOTIDE SEQUENCE [LARGE SCALE GENOMIC DNA]</scope>
</reference>
<dbReference type="EMBL" id="KM598415">
    <property type="protein sequence ID" value="AKA44550.1"/>
    <property type="molecule type" value="Genomic_DNA"/>
</dbReference>
<evidence type="ECO:0000313" key="1">
    <source>
        <dbReference type="EMBL" id="AKA44550.1"/>
    </source>
</evidence>
<organism evidence="1 2">
    <name type="scientific">Gallus gallus enteric parvovirus</name>
    <dbReference type="NCBI Taxonomy" id="1633569"/>
    <lineage>
        <taxon>Viruses</taxon>
        <taxon>Monodnaviria</taxon>
        <taxon>Shotokuvirae</taxon>
        <taxon>Cossaviricota</taxon>
        <taxon>Quintoviricetes</taxon>
        <taxon>Piccovirales</taxon>
        <taxon>Parvoviridae</taxon>
        <taxon>Parvovirinae</taxon>
        <taxon>Aveparvovirus</taxon>
        <taxon>Aveparvovirus galliform1</taxon>
    </lineage>
</organism>
<accession>A0A0D5ZD36</accession>